<dbReference type="Proteomes" id="UP000178726">
    <property type="component" value="Unassembled WGS sequence"/>
</dbReference>
<keyword evidence="1" id="KW-0813">Transport</keyword>
<dbReference type="InterPro" id="IPR050166">
    <property type="entry name" value="ABC_transporter_ATP-bind"/>
</dbReference>
<dbReference type="InterPro" id="IPR003593">
    <property type="entry name" value="AAA+_ATPase"/>
</dbReference>
<gene>
    <name evidence="5" type="ORF">A3I29_04340</name>
</gene>
<accession>A0A1F6N9L8</accession>
<dbReference type="PROSITE" id="PS00211">
    <property type="entry name" value="ABC_TRANSPORTER_1"/>
    <property type="match status" value="1"/>
</dbReference>
<protein>
    <recommendedName>
        <fullName evidence="4">ABC transporter domain-containing protein</fullName>
    </recommendedName>
</protein>
<sequence>MLKLKNLSHHYNNQSRNIKISVLEKINLSINEGEFVSIVGKSGCGKTTLVNIVAGYIQPTGGSIFVNAEKVITPGKDRIVINQAHDLFDWMTVYQNMRLVSNDDNDINKYLSMTRLSEFADAYPYELSGGMKKRLSLARALVVDPKFIIMDEPFNSLDYQLREKLQEELLDIVRKSKKTILFVTHDIEEAVFLSDRVIVLSGKPTQIKKEIIVSLPKNRDSSIRDSMEFIHLKNIIKSEIQEVI</sequence>
<dbReference type="PROSITE" id="PS50893">
    <property type="entry name" value="ABC_TRANSPORTER_2"/>
    <property type="match status" value="1"/>
</dbReference>
<comment type="caution">
    <text evidence="5">The sequence shown here is derived from an EMBL/GenBank/DDBJ whole genome shotgun (WGS) entry which is preliminary data.</text>
</comment>
<dbReference type="GO" id="GO:0005524">
    <property type="term" value="F:ATP binding"/>
    <property type="evidence" value="ECO:0007669"/>
    <property type="project" value="UniProtKB-KW"/>
</dbReference>
<evidence type="ECO:0000256" key="1">
    <source>
        <dbReference type="ARBA" id="ARBA00022448"/>
    </source>
</evidence>
<dbReference type="InterPro" id="IPR017871">
    <property type="entry name" value="ABC_transporter-like_CS"/>
</dbReference>
<evidence type="ECO:0000256" key="2">
    <source>
        <dbReference type="ARBA" id="ARBA00022741"/>
    </source>
</evidence>
<dbReference type="AlphaFoldDB" id="A0A1F6N9L8"/>
<reference evidence="5 6" key="1">
    <citation type="journal article" date="2016" name="Nat. Commun.">
        <title>Thousands of microbial genomes shed light on interconnected biogeochemical processes in an aquifer system.</title>
        <authorList>
            <person name="Anantharaman K."/>
            <person name="Brown C.T."/>
            <person name="Hug L.A."/>
            <person name="Sharon I."/>
            <person name="Castelle C.J."/>
            <person name="Probst A.J."/>
            <person name="Thomas B.C."/>
            <person name="Singh A."/>
            <person name="Wilkins M.J."/>
            <person name="Karaoz U."/>
            <person name="Brodie E.L."/>
            <person name="Williams K.H."/>
            <person name="Hubbard S.S."/>
            <person name="Banfield J.F."/>
        </authorList>
    </citation>
    <scope>NUCLEOTIDE SEQUENCE [LARGE SCALE GENOMIC DNA]</scope>
</reference>
<dbReference type="PANTHER" id="PTHR42788">
    <property type="entry name" value="TAURINE IMPORT ATP-BINDING PROTEIN-RELATED"/>
    <property type="match status" value="1"/>
</dbReference>
<dbReference type="PANTHER" id="PTHR42788:SF13">
    <property type="entry name" value="ALIPHATIC SULFONATES IMPORT ATP-BINDING PROTEIN SSUB"/>
    <property type="match status" value="1"/>
</dbReference>
<dbReference type="EMBL" id="MFQK01000038">
    <property type="protein sequence ID" value="OGH80625.1"/>
    <property type="molecule type" value="Genomic_DNA"/>
</dbReference>
<evidence type="ECO:0000259" key="4">
    <source>
        <dbReference type="PROSITE" id="PS50893"/>
    </source>
</evidence>
<evidence type="ECO:0000313" key="5">
    <source>
        <dbReference type="EMBL" id="OGH80625.1"/>
    </source>
</evidence>
<dbReference type="GO" id="GO:0016887">
    <property type="term" value="F:ATP hydrolysis activity"/>
    <property type="evidence" value="ECO:0007669"/>
    <property type="project" value="InterPro"/>
</dbReference>
<dbReference type="Pfam" id="PF00005">
    <property type="entry name" value="ABC_tran"/>
    <property type="match status" value="1"/>
</dbReference>
<dbReference type="InterPro" id="IPR027417">
    <property type="entry name" value="P-loop_NTPase"/>
</dbReference>
<keyword evidence="2" id="KW-0547">Nucleotide-binding</keyword>
<dbReference type="SMART" id="SM00382">
    <property type="entry name" value="AAA"/>
    <property type="match status" value="1"/>
</dbReference>
<dbReference type="Gene3D" id="3.40.50.300">
    <property type="entry name" value="P-loop containing nucleotide triphosphate hydrolases"/>
    <property type="match status" value="1"/>
</dbReference>
<name>A0A1F6N9L8_9BACT</name>
<dbReference type="STRING" id="1798689.A3I29_04340"/>
<dbReference type="InterPro" id="IPR003439">
    <property type="entry name" value="ABC_transporter-like_ATP-bd"/>
</dbReference>
<organism evidence="5 6">
    <name type="scientific">Candidatus Magasanikbacteria bacterium RIFCSPLOWO2_02_FULL_44_11</name>
    <dbReference type="NCBI Taxonomy" id="1798689"/>
    <lineage>
        <taxon>Bacteria</taxon>
        <taxon>Candidatus Magasanikiibacteriota</taxon>
    </lineage>
</organism>
<feature type="domain" description="ABC transporter" evidence="4">
    <location>
        <begin position="2"/>
        <end position="227"/>
    </location>
</feature>
<dbReference type="SUPFAM" id="SSF52540">
    <property type="entry name" value="P-loop containing nucleoside triphosphate hydrolases"/>
    <property type="match status" value="1"/>
</dbReference>
<keyword evidence="3" id="KW-0067">ATP-binding</keyword>
<evidence type="ECO:0000256" key="3">
    <source>
        <dbReference type="ARBA" id="ARBA00022840"/>
    </source>
</evidence>
<proteinExistence type="predicted"/>
<evidence type="ECO:0000313" key="6">
    <source>
        <dbReference type="Proteomes" id="UP000178726"/>
    </source>
</evidence>
<dbReference type="CDD" id="cd03293">
    <property type="entry name" value="ABC_NrtD_SsuB_transporters"/>
    <property type="match status" value="1"/>
</dbReference>